<name>A0A1F5MHR9_9BACT</name>
<keyword evidence="2" id="KW-0812">Transmembrane</keyword>
<feature type="region of interest" description="Disordered" evidence="1">
    <location>
        <begin position="46"/>
        <end position="74"/>
    </location>
</feature>
<accession>A0A1F5MHR9</accession>
<dbReference type="EMBL" id="MFDT01000022">
    <property type="protein sequence ID" value="OGE64903.1"/>
    <property type="molecule type" value="Genomic_DNA"/>
</dbReference>
<feature type="transmembrane region" description="Helical" evidence="2">
    <location>
        <begin position="6"/>
        <end position="26"/>
    </location>
</feature>
<reference evidence="3 4" key="1">
    <citation type="journal article" date="2016" name="Nat. Commun.">
        <title>Thousands of microbial genomes shed light on interconnected biogeochemical processes in an aquifer system.</title>
        <authorList>
            <person name="Anantharaman K."/>
            <person name="Brown C.T."/>
            <person name="Hug L.A."/>
            <person name="Sharon I."/>
            <person name="Castelle C.J."/>
            <person name="Probst A.J."/>
            <person name="Thomas B.C."/>
            <person name="Singh A."/>
            <person name="Wilkins M.J."/>
            <person name="Karaoz U."/>
            <person name="Brodie E.L."/>
            <person name="Williams K.H."/>
            <person name="Hubbard S.S."/>
            <person name="Banfield J.F."/>
        </authorList>
    </citation>
    <scope>NUCLEOTIDE SEQUENCE [LARGE SCALE GENOMIC DNA]</scope>
</reference>
<dbReference type="AlphaFoldDB" id="A0A1F5MHR9"/>
<keyword evidence="2" id="KW-0472">Membrane</keyword>
<keyword evidence="2" id="KW-1133">Transmembrane helix</keyword>
<organism evidence="3 4">
    <name type="scientific">Candidatus Daviesbacteria bacterium RIFCSPLOWO2_02_FULL_36_7</name>
    <dbReference type="NCBI Taxonomy" id="1797792"/>
    <lineage>
        <taxon>Bacteria</taxon>
        <taxon>Candidatus Daviesiibacteriota</taxon>
    </lineage>
</organism>
<dbReference type="Proteomes" id="UP000178859">
    <property type="component" value="Unassembled WGS sequence"/>
</dbReference>
<evidence type="ECO:0000313" key="4">
    <source>
        <dbReference type="Proteomes" id="UP000178859"/>
    </source>
</evidence>
<gene>
    <name evidence="3" type="ORF">A3I48_01825</name>
</gene>
<evidence type="ECO:0000256" key="1">
    <source>
        <dbReference type="SAM" id="MobiDB-lite"/>
    </source>
</evidence>
<proteinExistence type="predicted"/>
<comment type="caution">
    <text evidence="3">The sequence shown here is derived from an EMBL/GenBank/DDBJ whole genome shotgun (WGS) entry which is preliminary data.</text>
</comment>
<sequence length="118" mass="12448">MEDSKWFRLLTIGLVLAALAVGYFLFTGKFSSNSATRRVAQVVASPSPSITPASPVPTSTPKVSPTPSATPSSAYNTIANRTKGGVQTLPRTGFPLDLTAILSVSVMISGWGLRKFPH</sequence>
<protein>
    <submittedName>
        <fullName evidence="3">Uncharacterized protein</fullName>
    </submittedName>
</protein>
<evidence type="ECO:0000256" key="2">
    <source>
        <dbReference type="SAM" id="Phobius"/>
    </source>
</evidence>
<evidence type="ECO:0000313" key="3">
    <source>
        <dbReference type="EMBL" id="OGE64903.1"/>
    </source>
</evidence>